<gene>
    <name evidence="5" type="ORF">GCM10009836_64980</name>
</gene>
<dbReference type="Pfam" id="PF13404">
    <property type="entry name" value="HTH_AsnC-type"/>
    <property type="match status" value="1"/>
</dbReference>
<comment type="caution">
    <text evidence="5">The sequence shown here is derived from an EMBL/GenBank/DDBJ whole genome shotgun (WGS) entry which is preliminary data.</text>
</comment>
<dbReference type="PRINTS" id="PR00033">
    <property type="entry name" value="HTHASNC"/>
</dbReference>
<protein>
    <submittedName>
        <fullName evidence="5">Lrp/AsnC family transcriptional regulator</fullName>
    </submittedName>
</protein>
<dbReference type="InterPro" id="IPR019888">
    <property type="entry name" value="Tscrpt_reg_AsnC-like"/>
</dbReference>
<keyword evidence="3" id="KW-0804">Transcription</keyword>
<organism evidence="5 6">
    <name type="scientific">Pseudonocardia ailaonensis</name>
    <dbReference type="NCBI Taxonomy" id="367279"/>
    <lineage>
        <taxon>Bacteria</taxon>
        <taxon>Bacillati</taxon>
        <taxon>Actinomycetota</taxon>
        <taxon>Actinomycetes</taxon>
        <taxon>Pseudonocardiales</taxon>
        <taxon>Pseudonocardiaceae</taxon>
        <taxon>Pseudonocardia</taxon>
    </lineage>
</organism>
<keyword evidence="1" id="KW-0805">Transcription regulation</keyword>
<sequence>MQLDELDRSLLILLLERPRAGLREHARTLGVARGTVAARFLRLQEAGVISGLAPAVSPRAFGYSMLAFVHLDLRQGSLDAVVEALEAIPEVTEAFTVTGDGDLLCHVVARDTSELETVIQRIIEIPGVERTRSQIALTQRIPNRALPLIRSNRWATRPARPPQSAAT</sequence>
<dbReference type="SUPFAM" id="SSF54909">
    <property type="entry name" value="Dimeric alpha+beta barrel"/>
    <property type="match status" value="1"/>
</dbReference>
<dbReference type="Pfam" id="PF01037">
    <property type="entry name" value="AsnC_trans_reg"/>
    <property type="match status" value="1"/>
</dbReference>
<dbReference type="EMBL" id="BAAAQK010000028">
    <property type="protein sequence ID" value="GAA1874824.1"/>
    <property type="molecule type" value="Genomic_DNA"/>
</dbReference>
<accession>A0ABN2NLR0</accession>
<evidence type="ECO:0000313" key="6">
    <source>
        <dbReference type="Proteomes" id="UP001500449"/>
    </source>
</evidence>
<dbReference type="InterPro" id="IPR000485">
    <property type="entry name" value="AsnC-type_HTH_dom"/>
</dbReference>
<dbReference type="PROSITE" id="PS50956">
    <property type="entry name" value="HTH_ASNC_2"/>
    <property type="match status" value="1"/>
</dbReference>
<evidence type="ECO:0000256" key="2">
    <source>
        <dbReference type="ARBA" id="ARBA00023125"/>
    </source>
</evidence>
<proteinExistence type="predicted"/>
<reference evidence="5 6" key="1">
    <citation type="journal article" date="2019" name="Int. J. Syst. Evol. Microbiol.">
        <title>The Global Catalogue of Microorganisms (GCM) 10K type strain sequencing project: providing services to taxonomists for standard genome sequencing and annotation.</title>
        <authorList>
            <consortium name="The Broad Institute Genomics Platform"/>
            <consortium name="The Broad Institute Genome Sequencing Center for Infectious Disease"/>
            <person name="Wu L."/>
            <person name="Ma J."/>
        </authorList>
    </citation>
    <scope>NUCLEOTIDE SEQUENCE [LARGE SCALE GENOMIC DNA]</scope>
    <source>
        <strain evidence="5 6">JCM 16009</strain>
    </source>
</reference>
<evidence type="ECO:0000256" key="3">
    <source>
        <dbReference type="ARBA" id="ARBA00023163"/>
    </source>
</evidence>
<dbReference type="InterPro" id="IPR011008">
    <property type="entry name" value="Dimeric_a/b-barrel"/>
</dbReference>
<evidence type="ECO:0000259" key="4">
    <source>
        <dbReference type="PROSITE" id="PS50956"/>
    </source>
</evidence>
<dbReference type="InterPro" id="IPR036388">
    <property type="entry name" value="WH-like_DNA-bd_sf"/>
</dbReference>
<dbReference type="RefSeq" id="WP_344426057.1">
    <property type="nucleotide sequence ID" value="NZ_BAAAQK010000028.1"/>
</dbReference>
<feature type="domain" description="HTH asnC-type" evidence="4">
    <location>
        <begin position="3"/>
        <end position="64"/>
    </location>
</feature>
<keyword evidence="2" id="KW-0238">DNA-binding</keyword>
<dbReference type="Proteomes" id="UP001500449">
    <property type="component" value="Unassembled WGS sequence"/>
</dbReference>
<evidence type="ECO:0000313" key="5">
    <source>
        <dbReference type="EMBL" id="GAA1874824.1"/>
    </source>
</evidence>
<dbReference type="InterPro" id="IPR019887">
    <property type="entry name" value="Tscrpt_reg_AsnC/Lrp_C"/>
</dbReference>
<dbReference type="Gene3D" id="1.10.10.10">
    <property type="entry name" value="Winged helix-like DNA-binding domain superfamily/Winged helix DNA-binding domain"/>
    <property type="match status" value="1"/>
</dbReference>
<dbReference type="PANTHER" id="PTHR30154:SF34">
    <property type="entry name" value="TRANSCRIPTIONAL REGULATOR AZLB"/>
    <property type="match status" value="1"/>
</dbReference>
<dbReference type="SMART" id="SM00344">
    <property type="entry name" value="HTH_ASNC"/>
    <property type="match status" value="1"/>
</dbReference>
<evidence type="ECO:0000256" key="1">
    <source>
        <dbReference type="ARBA" id="ARBA00023015"/>
    </source>
</evidence>
<name>A0ABN2NLR0_9PSEU</name>
<dbReference type="Gene3D" id="3.30.70.920">
    <property type="match status" value="1"/>
</dbReference>
<dbReference type="SUPFAM" id="SSF46785">
    <property type="entry name" value="Winged helix' DNA-binding domain"/>
    <property type="match status" value="1"/>
</dbReference>
<dbReference type="PANTHER" id="PTHR30154">
    <property type="entry name" value="LEUCINE-RESPONSIVE REGULATORY PROTEIN"/>
    <property type="match status" value="1"/>
</dbReference>
<keyword evidence="6" id="KW-1185">Reference proteome</keyword>
<dbReference type="InterPro" id="IPR036390">
    <property type="entry name" value="WH_DNA-bd_sf"/>
</dbReference>